<protein>
    <submittedName>
        <fullName evidence="2">MerR family transcriptional regulator</fullName>
    </submittedName>
</protein>
<reference evidence="2 3" key="1">
    <citation type="submission" date="2021-03" db="EMBL/GenBank/DDBJ databases">
        <title>Genomic and phenotypic characterization of Chloracidobacterium isolates provides evidence for multiple species.</title>
        <authorList>
            <person name="Saini M.K."/>
            <person name="Costas A.M.G."/>
            <person name="Tank M."/>
            <person name="Bryant D.A."/>
        </authorList>
    </citation>
    <scope>NUCLEOTIDE SEQUENCE [LARGE SCALE GENOMIC DNA]</scope>
    <source>
        <strain evidence="2 3">BV2-C</strain>
    </source>
</reference>
<dbReference type="Pfam" id="PF13411">
    <property type="entry name" value="MerR_1"/>
    <property type="match status" value="1"/>
</dbReference>
<dbReference type="EMBL" id="CP072648">
    <property type="protein sequence ID" value="QUW03612.1"/>
    <property type="molecule type" value="Genomic_DNA"/>
</dbReference>
<dbReference type="Proteomes" id="UP000676506">
    <property type="component" value="Chromosome 1"/>
</dbReference>
<dbReference type="PROSITE" id="PS50937">
    <property type="entry name" value="HTH_MERR_2"/>
    <property type="match status" value="1"/>
</dbReference>
<dbReference type="Gene3D" id="1.10.1660.10">
    <property type="match status" value="1"/>
</dbReference>
<gene>
    <name evidence="2" type="ORF">J8C06_04025</name>
</gene>
<dbReference type="SMART" id="SM00422">
    <property type="entry name" value="HTH_MERR"/>
    <property type="match status" value="1"/>
</dbReference>
<proteinExistence type="predicted"/>
<sequence>MTIEELCQATAHELARRGLATPQPDGRVTDAPDERTVRYYQTLGLLPRPSVLGRKSCYAAVHVQRLLAIKALQRQGWSLAKIQQWLVGRTDEELHALIDRVSESVRSEGQSLPTTVWREVTLLPGLKLLAATDWSPPVEATAALEALFRAALATLRTAHPGSPGGRMHEPANE</sequence>
<dbReference type="RefSeq" id="WP_211429502.1">
    <property type="nucleotide sequence ID" value="NZ_CP072648.1"/>
</dbReference>
<dbReference type="InterPro" id="IPR009061">
    <property type="entry name" value="DNA-bd_dom_put_sf"/>
</dbReference>
<evidence type="ECO:0000313" key="3">
    <source>
        <dbReference type="Proteomes" id="UP000676506"/>
    </source>
</evidence>
<name>A0ABX8B9J6_9BACT</name>
<dbReference type="CDD" id="cd00592">
    <property type="entry name" value="HTH_MerR-like"/>
    <property type="match status" value="1"/>
</dbReference>
<keyword evidence="3" id="KW-1185">Reference proteome</keyword>
<dbReference type="SUPFAM" id="SSF46955">
    <property type="entry name" value="Putative DNA-binding domain"/>
    <property type="match status" value="1"/>
</dbReference>
<evidence type="ECO:0000259" key="1">
    <source>
        <dbReference type="PROSITE" id="PS50937"/>
    </source>
</evidence>
<feature type="domain" description="HTH merR-type" evidence="1">
    <location>
        <begin position="35"/>
        <end position="88"/>
    </location>
</feature>
<accession>A0ABX8B9J6</accession>
<organism evidence="2 3">
    <name type="scientific">Chloracidobacterium validum</name>
    <dbReference type="NCBI Taxonomy" id="2821543"/>
    <lineage>
        <taxon>Bacteria</taxon>
        <taxon>Pseudomonadati</taxon>
        <taxon>Acidobacteriota</taxon>
        <taxon>Terriglobia</taxon>
        <taxon>Terriglobales</taxon>
        <taxon>Acidobacteriaceae</taxon>
        <taxon>Chloracidobacterium</taxon>
    </lineage>
</organism>
<dbReference type="InterPro" id="IPR000551">
    <property type="entry name" value="MerR-type_HTH_dom"/>
</dbReference>
<evidence type="ECO:0000313" key="2">
    <source>
        <dbReference type="EMBL" id="QUW03612.1"/>
    </source>
</evidence>